<reference evidence="1 2" key="1">
    <citation type="submission" date="2018-11" db="EMBL/GenBank/DDBJ databases">
        <authorList>
            <consortium name="Pathogen Informatics"/>
        </authorList>
    </citation>
    <scope>NUCLEOTIDE SEQUENCE [LARGE SCALE GENOMIC DNA]</scope>
    <source>
        <strain>Denwood</strain>
        <strain evidence="2">Zambia</strain>
    </source>
</reference>
<sequence>MSILPDQLQLLLDRQQQRFRKSQLNVLDNLRTRLLNVPCFGDVTEIDELISHLHTELENDCRAYEGANKSLNESLTSSNANEAVAHDPFSDPEMSISETCPVVGSNPTVHETCTDSEEFNSQGDPIVLPGNVSHASNNNQEPGTVLLDADYHNDPLSTSDAPHKFDNNISKYLNPDDFELNGVYPHYLVDFTEFPVQYVLNTIKLIVIWVYEDPTLFRGGG</sequence>
<dbReference type="Proteomes" id="UP000269396">
    <property type="component" value="Unassembled WGS sequence"/>
</dbReference>
<proteinExistence type="predicted"/>
<gene>
    <name evidence="1" type="ORF">SMTD_LOCUS16550</name>
</gene>
<evidence type="ECO:0000313" key="1">
    <source>
        <dbReference type="EMBL" id="VDP71642.1"/>
    </source>
</evidence>
<name>A0A183PQB4_9TREM</name>
<keyword evidence="2" id="KW-1185">Reference proteome</keyword>
<dbReference type="STRING" id="31246.A0A183PQB4"/>
<protein>
    <submittedName>
        <fullName evidence="1">Uncharacterized protein</fullName>
    </submittedName>
</protein>
<dbReference type="AlphaFoldDB" id="A0A183PQB4"/>
<evidence type="ECO:0000313" key="2">
    <source>
        <dbReference type="Proteomes" id="UP000269396"/>
    </source>
</evidence>
<dbReference type="EMBL" id="UZAL01037337">
    <property type="protein sequence ID" value="VDP71642.1"/>
    <property type="molecule type" value="Genomic_DNA"/>
</dbReference>
<accession>A0A183PQB4</accession>
<organism evidence="1 2">
    <name type="scientific">Schistosoma mattheei</name>
    <dbReference type="NCBI Taxonomy" id="31246"/>
    <lineage>
        <taxon>Eukaryota</taxon>
        <taxon>Metazoa</taxon>
        <taxon>Spiralia</taxon>
        <taxon>Lophotrochozoa</taxon>
        <taxon>Platyhelminthes</taxon>
        <taxon>Trematoda</taxon>
        <taxon>Digenea</taxon>
        <taxon>Strigeidida</taxon>
        <taxon>Schistosomatoidea</taxon>
        <taxon>Schistosomatidae</taxon>
        <taxon>Schistosoma</taxon>
    </lineage>
</organism>